<reference evidence="2" key="1">
    <citation type="submission" date="2016-11" db="UniProtKB">
        <authorList>
            <consortium name="WormBaseParasite"/>
        </authorList>
    </citation>
    <scope>IDENTIFICATION</scope>
</reference>
<sequence>MNKREWLCNYFIDQCGDVFGILLTLVYNDDNLNNIIFDSTVNDLNLFLNSLDEEISILSSQSCQQNNHNFLDKINNYFSDSNDFLRDNLLRIIRYFKKQMMARNEKQLEPCIELIFELNNENEDVYKIND</sequence>
<name>A0A1I8B246_MELHA</name>
<evidence type="ECO:0000313" key="2">
    <source>
        <dbReference type="WBParaSite" id="MhA1_Contig1225.frz3.gene4"/>
    </source>
</evidence>
<dbReference type="Proteomes" id="UP000095281">
    <property type="component" value="Unplaced"/>
</dbReference>
<dbReference type="WBParaSite" id="MhA1_Contig1225.frz3.gene4">
    <property type="protein sequence ID" value="MhA1_Contig1225.frz3.gene4"/>
    <property type="gene ID" value="MhA1_Contig1225.frz3.gene4"/>
</dbReference>
<proteinExistence type="predicted"/>
<keyword evidence="1" id="KW-1185">Reference proteome</keyword>
<accession>A0A1I8B246</accession>
<dbReference type="AlphaFoldDB" id="A0A1I8B246"/>
<evidence type="ECO:0000313" key="1">
    <source>
        <dbReference type="Proteomes" id="UP000095281"/>
    </source>
</evidence>
<protein>
    <submittedName>
        <fullName evidence="2">Uncharacterized protein</fullName>
    </submittedName>
</protein>
<organism evidence="1 2">
    <name type="scientific">Meloidogyne hapla</name>
    <name type="common">Root-knot nematode worm</name>
    <dbReference type="NCBI Taxonomy" id="6305"/>
    <lineage>
        <taxon>Eukaryota</taxon>
        <taxon>Metazoa</taxon>
        <taxon>Ecdysozoa</taxon>
        <taxon>Nematoda</taxon>
        <taxon>Chromadorea</taxon>
        <taxon>Rhabditida</taxon>
        <taxon>Tylenchina</taxon>
        <taxon>Tylenchomorpha</taxon>
        <taxon>Tylenchoidea</taxon>
        <taxon>Meloidogynidae</taxon>
        <taxon>Meloidogyninae</taxon>
        <taxon>Meloidogyne</taxon>
    </lineage>
</organism>